<evidence type="ECO:0000313" key="1">
    <source>
        <dbReference type="EMBL" id="MPN59559.1"/>
    </source>
</evidence>
<accession>A0A645JA04</accession>
<protein>
    <recommendedName>
        <fullName evidence="2">Methyltransferase type 11 domain-containing protein</fullName>
    </recommendedName>
</protein>
<sequence length="127" mass="14829">MNSALCPGGIFIFDINTLYRYESIYGNNVFALDYGDVYCVWENNFRPKRRTCTFDLTIFAKCGDGIYKKMTESHRQKYHSPKTVEKLLSETGFEITHIKSDADIFPLRGEEKPERLIFVAKKQTRLQ</sequence>
<dbReference type="Gene3D" id="2.20.25.110">
    <property type="entry name" value="S-adenosyl-L-methionine-dependent methyltransferases"/>
    <property type="match status" value="1"/>
</dbReference>
<dbReference type="EMBL" id="VSSQ01133695">
    <property type="protein sequence ID" value="MPN59559.1"/>
    <property type="molecule type" value="Genomic_DNA"/>
</dbReference>
<dbReference type="AlphaFoldDB" id="A0A645JA04"/>
<dbReference type="InterPro" id="IPR029063">
    <property type="entry name" value="SAM-dependent_MTases_sf"/>
</dbReference>
<gene>
    <name evidence="1" type="ORF">SDC9_207280</name>
</gene>
<comment type="caution">
    <text evidence="1">The sequence shown here is derived from an EMBL/GenBank/DDBJ whole genome shotgun (WGS) entry which is preliminary data.</text>
</comment>
<organism evidence="1">
    <name type="scientific">bioreactor metagenome</name>
    <dbReference type="NCBI Taxonomy" id="1076179"/>
    <lineage>
        <taxon>unclassified sequences</taxon>
        <taxon>metagenomes</taxon>
        <taxon>ecological metagenomes</taxon>
    </lineage>
</organism>
<reference evidence="1" key="1">
    <citation type="submission" date="2019-08" db="EMBL/GenBank/DDBJ databases">
        <authorList>
            <person name="Kucharzyk K."/>
            <person name="Murdoch R.W."/>
            <person name="Higgins S."/>
            <person name="Loffler F."/>
        </authorList>
    </citation>
    <scope>NUCLEOTIDE SEQUENCE</scope>
</reference>
<dbReference type="SUPFAM" id="SSF53335">
    <property type="entry name" value="S-adenosyl-L-methionine-dependent methyltransferases"/>
    <property type="match status" value="1"/>
</dbReference>
<proteinExistence type="predicted"/>
<evidence type="ECO:0008006" key="2">
    <source>
        <dbReference type="Google" id="ProtNLM"/>
    </source>
</evidence>
<name>A0A645JA04_9ZZZZ</name>